<feature type="region of interest" description="Disordered" evidence="1">
    <location>
        <begin position="68"/>
        <end position="89"/>
    </location>
</feature>
<sequence>MLTRLQSRALWLTCAVYRTTSIVALTHTTHIHLLDLERDRFAVRICKSSETSPIIQRLADDDWREGATSRAYSPFQPSQAPTKQKESHRGARFKTYWLSVGRTKRTTIACSPTQAYVTFTAISSEVHSAFGRG</sequence>
<dbReference type="EMBL" id="KZ293438">
    <property type="protein sequence ID" value="PBK66995.1"/>
    <property type="molecule type" value="Genomic_DNA"/>
</dbReference>
<dbReference type="AlphaFoldDB" id="A0A2H3B7Z5"/>
<evidence type="ECO:0000313" key="2">
    <source>
        <dbReference type="EMBL" id="PBK66995.1"/>
    </source>
</evidence>
<name>A0A2H3B7Z5_9AGAR</name>
<reference evidence="3" key="1">
    <citation type="journal article" date="2017" name="Nat. Ecol. Evol.">
        <title>Genome expansion and lineage-specific genetic innovations in the forest pathogenic fungi Armillaria.</title>
        <authorList>
            <person name="Sipos G."/>
            <person name="Prasanna A.N."/>
            <person name="Walter M.C."/>
            <person name="O'Connor E."/>
            <person name="Balint B."/>
            <person name="Krizsan K."/>
            <person name="Kiss B."/>
            <person name="Hess J."/>
            <person name="Varga T."/>
            <person name="Slot J."/>
            <person name="Riley R."/>
            <person name="Boka B."/>
            <person name="Rigling D."/>
            <person name="Barry K."/>
            <person name="Lee J."/>
            <person name="Mihaltcheva S."/>
            <person name="LaButti K."/>
            <person name="Lipzen A."/>
            <person name="Waldron R."/>
            <person name="Moloney N.M."/>
            <person name="Sperisen C."/>
            <person name="Kredics L."/>
            <person name="Vagvoelgyi C."/>
            <person name="Patrignani A."/>
            <person name="Fitzpatrick D."/>
            <person name="Nagy I."/>
            <person name="Doyle S."/>
            <person name="Anderson J.B."/>
            <person name="Grigoriev I.V."/>
            <person name="Gueldener U."/>
            <person name="Muensterkoetter M."/>
            <person name="Nagy L.G."/>
        </authorList>
    </citation>
    <scope>NUCLEOTIDE SEQUENCE [LARGE SCALE GENOMIC DNA]</scope>
    <source>
        <strain evidence="3">28-4</strain>
    </source>
</reference>
<organism evidence="2 3">
    <name type="scientific">Armillaria solidipes</name>
    <dbReference type="NCBI Taxonomy" id="1076256"/>
    <lineage>
        <taxon>Eukaryota</taxon>
        <taxon>Fungi</taxon>
        <taxon>Dikarya</taxon>
        <taxon>Basidiomycota</taxon>
        <taxon>Agaricomycotina</taxon>
        <taxon>Agaricomycetes</taxon>
        <taxon>Agaricomycetidae</taxon>
        <taxon>Agaricales</taxon>
        <taxon>Marasmiineae</taxon>
        <taxon>Physalacriaceae</taxon>
        <taxon>Armillaria</taxon>
    </lineage>
</organism>
<evidence type="ECO:0000313" key="3">
    <source>
        <dbReference type="Proteomes" id="UP000218334"/>
    </source>
</evidence>
<dbReference type="Proteomes" id="UP000218334">
    <property type="component" value="Unassembled WGS sequence"/>
</dbReference>
<gene>
    <name evidence="2" type="ORF">ARMSODRAFT_959664</name>
</gene>
<proteinExistence type="predicted"/>
<protein>
    <submittedName>
        <fullName evidence="2">Uncharacterized protein</fullName>
    </submittedName>
</protein>
<keyword evidence="3" id="KW-1185">Reference proteome</keyword>
<accession>A0A2H3B7Z5</accession>
<evidence type="ECO:0000256" key="1">
    <source>
        <dbReference type="SAM" id="MobiDB-lite"/>
    </source>
</evidence>